<evidence type="ECO:0000313" key="5">
    <source>
        <dbReference type="EMBL" id="TGY68612.1"/>
    </source>
</evidence>
<accession>A0A4S2FIF2</accession>
<dbReference type="AlphaFoldDB" id="A0A4S2FIF2"/>
<organism evidence="5 6">
    <name type="scientific">Muribaculum intestinale</name>
    <dbReference type="NCBI Taxonomy" id="1796646"/>
    <lineage>
        <taxon>Bacteria</taxon>
        <taxon>Pseudomonadati</taxon>
        <taxon>Bacteroidota</taxon>
        <taxon>Bacteroidia</taxon>
        <taxon>Bacteroidales</taxon>
        <taxon>Muribaculaceae</taxon>
        <taxon>Muribaculum</taxon>
    </lineage>
</organism>
<protein>
    <submittedName>
        <fullName evidence="5">4Fe-4S dicluster domain-containing protein</fullName>
    </submittedName>
</protein>
<keyword evidence="1" id="KW-0479">Metal-binding</keyword>
<dbReference type="PROSITE" id="PS51379">
    <property type="entry name" value="4FE4S_FER_2"/>
    <property type="match status" value="2"/>
</dbReference>
<evidence type="ECO:0000259" key="4">
    <source>
        <dbReference type="PROSITE" id="PS51379"/>
    </source>
</evidence>
<keyword evidence="3" id="KW-0411">Iron-sulfur</keyword>
<dbReference type="GO" id="GO:0046872">
    <property type="term" value="F:metal ion binding"/>
    <property type="evidence" value="ECO:0007669"/>
    <property type="project" value="UniProtKB-KW"/>
</dbReference>
<dbReference type="Gene3D" id="3.30.70.20">
    <property type="match status" value="1"/>
</dbReference>
<proteinExistence type="predicted"/>
<evidence type="ECO:0000256" key="1">
    <source>
        <dbReference type="ARBA" id="ARBA00022723"/>
    </source>
</evidence>
<dbReference type="Proteomes" id="UP000306630">
    <property type="component" value="Unassembled WGS sequence"/>
</dbReference>
<dbReference type="InterPro" id="IPR017896">
    <property type="entry name" value="4Fe4S_Fe-S-bd"/>
</dbReference>
<keyword evidence="2" id="KW-0408">Iron</keyword>
<reference evidence="5 6" key="1">
    <citation type="submission" date="2019-04" db="EMBL/GenBank/DDBJ databases">
        <title>Microbes associate with the intestines of laboratory mice.</title>
        <authorList>
            <person name="Navarre W."/>
            <person name="Wong E."/>
            <person name="Huang K."/>
            <person name="Tropini C."/>
            <person name="Ng K."/>
            <person name="Yu B."/>
        </authorList>
    </citation>
    <scope>NUCLEOTIDE SEQUENCE [LARGE SCALE GENOMIC DNA]</scope>
    <source>
        <strain evidence="5 6">NM06_A21</strain>
    </source>
</reference>
<evidence type="ECO:0000256" key="3">
    <source>
        <dbReference type="ARBA" id="ARBA00023014"/>
    </source>
</evidence>
<feature type="domain" description="4Fe-4S ferredoxin-type" evidence="4">
    <location>
        <begin position="6"/>
        <end position="35"/>
    </location>
</feature>
<dbReference type="PROSITE" id="PS00198">
    <property type="entry name" value="4FE4S_FER_1"/>
    <property type="match status" value="2"/>
</dbReference>
<sequence length="67" mass="7738">MKKDVKKPRFSSQNCTACWKCVDACPEKAIIRVGFLWHRHAKPLYYRCIGCNRCVAACPHGCFMEKC</sequence>
<dbReference type="SUPFAM" id="SSF54862">
    <property type="entry name" value="4Fe-4S ferredoxins"/>
    <property type="match status" value="1"/>
</dbReference>
<dbReference type="InterPro" id="IPR017900">
    <property type="entry name" value="4Fe4S_Fe_S_CS"/>
</dbReference>
<evidence type="ECO:0000313" key="6">
    <source>
        <dbReference type="Proteomes" id="UP000306630"/>
    </source>
</evidence>
<dbReference type="Pfam" id="PF13237">
    <property type="entry name" value="Fer4_10"/>
    <property type="match status" value="1"/>
</dbReference>
<gene>
    <name evidence="5" type="ORF">E5333_14730</name>
</gene>
<evidence type="ECO:0000256" key="2">
    <source>
        <dbReference type="ARBA" id="ARBA00023004"/>
    </source>
</evidence>
<comment type="caution">
    <text evidence="5">The sequence shown here is derived from an EMBL/GenBank/DDBJ whole genome shotgun (WGS) entry which is preliminary data.</text>
</comment>
<name>A0A4S2FIF2_9BACT</name>
<dbReference type="RefSeq" id="WP_135993984.1">
    <property type="nucleotide sequence ID" value="NZ_CALDAO010000056.1"/>
</dbReference>
<feature type="domain" description="4Fe-4S ferredoxin-type" evidence="4">
    <location>
        <begin position="39"/>
        <end position="67"/>
    </location>
</feature>
<dbReference type="EMBL" id="SRYD01000090">
    <property type="protein sequence ID" value="TGY68612.1"/>
    <property type="molecule type" value="Genomic_DNA"/>
</dbReference>
<dbReference type="GO" id="GO:0051536">
    <property type="term" value="F:iron-sulfur cluster binding"/>
    <property type="evidence" value="ECO:0007669"/>
    <property type="project" value="UniProtKB-KW"/>
</dbReference>